<feature type="transmembrane region" description="Helical" evidence="1">
    <location>
        <begin position="76"/>
        <end position="98"/>
    </location>
</feature>
<name>A0A850PSH4_9MYCO</name>
<dbReference type="EMBL" id="JABFYL010000024">
    <property type="protein sequence ID" value="NVN50546.1"/>
    <property type="molecule type" value="Genomic_DNA"/>
</dbReference>
<gene>
    <name evidence="2" type="ORF">HLY00_5485</name>
</gene>
<dbReference type="Proteomes" id="UP000570517">
    <property type="component" value="Unassembled WGS sequence"/>
</dbReference>
<feature type="transmembrane region" description="Helical" evidence="1">
    <location>
        <begin position="118"/>
        <end position="136"/>
    </location>
</feature>
<feature type="transmembrane region" description="Helical" evidence="1">
    <location>
        <begin position="19"/>
        <end position="39"/>
    </location>
</feature>
<accession>A0A850PSH4</accession>
<evidence type="ECO:0000313" key="2">
    <source>
        <dbReference type="EMBL" id="NVN50546.1"/>
    </source>
</evidence>
<dbReference type="AlphaFoldDB" id="A0A850PSH4"/>
<keyword evidence="3" id="KW-1185">Reference proteome</keyword>
<protein>
    <submittedName>
        <fullName evidence="2">Uncharacterized protein</fullName>
    </submittedName>
</protein>
<dbReference type="RefSeq" id="WP_178358879.1">
    <property type="nucleotide sequence ID" value="NZ_JABFYL010000024.1"/>
</dbReference>
<keyword evidence="1" id="KW-0472">Membrane</keyword>
<sequence length="150" mass="15895">MTVVPADTTVLPSAVRWSVCSWLIAVAAGVVETAIHALTSEQYDAAVQLPVRVVIYGLVTVVIVQLRRGRGWARIFLTVALGGLGLFSLVAEPISWLVAGGSAGAFVAEADAPTIAVIVLRVAHVVAVLVALVLMYRPAANRYFRSRRGC</sequence>
<evidence type="ECO:0000313" key="3">
    <source>
        <dbReference type="Proteomes" id="UP000570517"/>
    </source>
</evidence>
<organism evidence="2 3">
    <name type="scientific">Mycolicibacterium hippocampi</name>
    <dbReference type="NCBI Taxonomy" id="659824"/>
    <lineage>
        <taxon>Bacteria</taxon>
        <taxon>Bacillati</taxon>
        <taxon>Actinomycetota</taxon>
        <taxon>Actinomycetes</taxon>
        <taxon>Mycobacteriales</taxon>
        <taxon>Mycobacteriaceae</taxon>
        <taxon>Mycolicibacterium</taxon>
    </lineage>
</organism>
<keyword evidence="1" id="KW-0812">Transmembrane</keyword>
<evidence type="ECO:0000256" key="1">
    <source>
        <dbReference type="SAM" id="Phobius"/>
    </source>
</evidence>
<keyword evidence="1" id="KW-1133">Transmembrane helix</keyword>
<comment type="caution">
    <text evidence="2">The sequence shown here is derived from an EMBL/GenBank/DDBJ whole genome shotgun (WGS) entry which is preliminary data.</text>
</comment>
<proteinExistence type="predicted"/>
<feature type="transmembrane region" description="Helical" evidence="1">
    <location>
        <begin position="45"/>
        <end position="64"/>
    </location>
</feature>
<reference evidence="2 3" key="1">
    <citation type="submission" date="2020-05" db="EMBL/GenBank/DDBJ databases">
        <title>Draft genome sequence of Mycobacterium hippocampi DL, isolated from European seabass, Dicentrarchus labrax, reared in fish farms.</title>
        <authorList>
            <person name="Stathopoulou P."/>
            <person name="Asimakis E."/>
            <person name="Tzokas K."/>
            <person name="Batargias C."/>
            <person name="Tsiamis G."/>
        </authorList>
    </citation>
    <scope>NUCLEOTIDE SEQUENCE [LARGE SCALE GENOMIC DNA]</scope>
    <source>
        <strain evidence="2 3">DL</strain>
    </source>
</reference>